<keyword evidence="2" id="KW-1185">Reference proteome</keyword>
<accession>A0ACC2TVX5</accession>
<organism evidence="1 2">
    <name type="scientific">Entomophthora muscae</name>
    <dbReference type="NCBI Taxonomy" id="34485"/>
    <lineage>
        <taxon>Eukaryota</taxon>
        <taxon>Fungi</taxon>
        <taxon>Fungi incertae sedis</taxon>
        <taxon>Zoopagomycota</taxon>
        <taxon>Entomophthoromycotina</taxon>
        <taxon>Entomophthoromycetes</taxon>
        <taxon>Entomophthorales</taxon>
        <taxon>Entomophthoraceae</taxon>
        <taxon>Entomophthora</taxon>
    </lineage>
</organism>
<proteinExistence type="predicted"/>
<evidence type="ECO:0000313" key="2">
    <source>
        <dbReference type="Proteomes" id="UP001165960"/>
    </source>
</evidence>
<reference evidence="1" key="1">
    <citation type="submission" date="2022-04" db="EMBL/GenBank/DDBJ databases">
        <title>Genome of the entomopathogenic fungus Entomophthora muscae.</title>
        <authorList>
            <person name="Elya C."/>
            <person name="Lovett B.R."/>
            <person name="Lee E."/>
            <person name="Macias A.M."/>
            <person name="Hajek A.E."/>
            <person name="De Bivort B.L."/>
            <person name="Kasson M.T."/>
            <person name="De Fine Licht H.H."/>
            <person name="Stajich J.E."/>
        </authorList>
    </citation>
    <scope>NUCLEOTIDE SEQUENCE</scope>
    <source>
        <strain evidence="1">Berkeley</strain>
    </source>
</reference>
<sequence length="347" mass="38567">MKLPWGLLAGLSLGRFLIRRDDAVCSQNFDAASILQAAKCTQIKGNITFDSLGKDPFPLLREVKGWLIITGLSKAIFEVKPARPERHIWDPSGSAFVVSQAFPSLVAVDNLLIKNVKQTEGLYTSLEVKKELVVEDNALSYIEKLDLGDNLQLRVINNRNLKILIIQPSEQGETDFYFKDNDLLEFHDRSPYPAKNFVAINSINEYSNLDISRAVNIVIESKSCQMLKLDHLVEVTGDLTIKVNDASSISLDDLTNVSGNLTLSLGMKIETFLGLEWDGCARLIKESGPTPCLTKGQFIDESGQKNELENAVNVIVKLDMKYFTIPLYTACVLGALACIYAIWACFK</sequence>
<evidence type="ECO:0000313" key="1">
    <source>
        <dbReference type="EMBL" id="KAJ9078784.1"/>
    </source>
</evidence>
<dbReference type="Proteomes" id="UP001165960">
    <property type="component" value="Unassembled WGS sequence"/>
</dbReference>
<name>A0ACC2TVX5_9FUNG</name>
<gene>
    <name evidence="1" type="ORF">DSO57_1003248</name>
</gene>
<comment type="caution">
    <text evidence="1">The sequence shown here is derived from an EMBL/GenBank/DDBJ whole genome shotgun (WGS) entry which is preliminary data.</text>
</comment>
<protein>
    <submittedName>
        <fullName evidence="1">Uncharacterized protein</fullName>
    </submittedName>
</protein>
<dbReference type="EMBL" id="QTSX02002137">
    <property type="protein sequence ID" value="KAJ9078784.1"/>
    <property type="molecule type" value="Genomic_DNA"/>
</dbReference>